<name>A0A7X9RQW9_9BACT</name>
<feature type="transmembrane region" description="Helical" evidence="1">
    <location>
        <begin position="20"/>
        <end position="38"/>
    </location>
</feature>
<sequence>MKTKGSGFKRFKNFFVRNKATFLVGFSIIAGVVGFNQLDIDLGGNVIDRVIPDKVTADTVVIAKGDTLIYNEKGQVTERRKK</sequence>
<evidence type="ECO:0000256" key="1">
    <source>
        <dbReference type="SAM" id="Phobius"/>
    </source>
</evidence>
<dbReference type="RefSeq" id="WP_169655381.1">
    <property type="nucleotide sequence ID" value="NZ_JABANE010000008.1"/>
</dbReference>
<organism evidence="2 3">
    <name type="scientific">Flammeovirga aprica JL-4</name>
    <dbReference type="NCBI Taxonomy" id="694437"/>
    <lineage>
        <taxon>Bacteria</taxon>
        <taxon>Pseudomonadati</taxon>
        <taxon>Bacteroidota</taxon>
        <taxon>Cytophagia</taxon>
        <taxon>Cytophagales</taxon>
        <taxon>Flammeovirgaceae</taxon>
        <taxon>Flammeovirga</taxon>
    </lineage>
</organism>
<evidence type="ECO:0000313" key="2">
    <source>
        <dbReference type="EMBL" id="NME67203.1"/>
    </source>
</evidence>
<keyword evidence="1" id="KW-0812">Transmembrane</keyword>
<evidence type="ECO:0000313" key="3">
    <source>
        <dbReference type="Proteomes" id="UP000576082"/>
    </source>
</evidence>
<dbReference type="EMBL" id="JABANE010000008">
    <property type="protein sequence ID" value="NME67203.1"/>
    <property type="molecule type" value="Genomic_DNA"/>
</dbReference>
<accession>A0A7X9RQW9</accession>
<keyword evidence="1" id="KW-1133">Transmembrane helix</keyword>
<reference evidence="2 3" key="1">
    <citation type="submission" date="2020-04" db="EMBL/GenBank/DDBJ databases">
        <title>Flammeovirga sp. SR4, a novel species isolated from seawater.</title>
        <authorList>
            <person name="Wang X."/>
        </authorList>
    </citation>
    <scope>NUCLEOTIDE SEQUENCE [LARGE SCALE GENOMIC DNA]</scope>
    <source>
        <strain evidence="2 3">ATCC 23126</strain>
    </source>
</reference>
<proteinExistence type="predicted"/>
<keyword evidence="1" id="KW-0472">Membrane</keyword>
<gene>
    <name evidence="2" type="ORF">HHU12_04410</name>
</gene>
<comment type="caution">
    <text evidence="2">The sequence shown here is derived from an EMBL/GenBank/DDBJ whole genome shotgun (WGS) entry which is preliminary data.</text>
</comment>
<dbReference type="Proteomes" id="UP000576082">
    <property type="component" value="Unassembled WGS sequence"/>
</dbReference>
<dbReference type="AlphaFoldDB" id="A0A7X9RQW9"/>
<protein>
    <submittedName>
        <fullName evidence="2">Uncharacterized protein</fullName>
    </submittedName>
</protein>
<keyword evidence="3" id="KW-1185">Reference proteome</keyword>